<accession>A0ABS7ZMY7</accession>
<keyword evidence="1" id="KW-0812">Transmembrane</keyword>
<dbReference type="Proteomes" id="UP000714380">
    <property type="component" value="Unassembled WGS sequence"/>
</dbReference>
<gene>
    <name evidence="2" type="ORF">I9W95_02235</name>
</gene>
<organism evidence="2 3">
    <name type="scientific">Thalassolituus marinus</name>
    <dbReference type="NCBI Taxonomy" id="671053"/>
    <lineage>
        <taxon>Bacteria</taxon>
        <taxon>Pseudomonadati</taxon>
        <taxon>Pseudomonadota</taxon>
        <taxon>Gammaproteobacteria</taxon>
        <taxon>Oceanospirillales</taxon>
        <taxon>Oceanospirillaceae</taxon>
        <taxon>Thalassolituus</taxon>
    </lineage>
</organism>
<comment type="caution">
    <text evidence="2">The sequence shown here is derived from an EMBL/GenBank/DDBJ whole genome shotgun (WGS) entry which is preliminary data.</text>
</comment>
<keyword evidence="1" id="KW-1133">Transmembrane helix</keyword>
<feature type="transmembrane region" description="Helical" evidence="1">
    <location>
        <begin position="9"/>
        <end position="26"/>
    </location>
</feature>
<evidence type="ECO:0000256" key="1">
    <source>
        <dbReference type="SAM" id="Phobius"/>
    </source>
</evidence>
<proteinExistence type="predicted"/>
<name>A0ABS7ZMY7_9GAMM</name>
<evidence type="ECO:0000313" key="2">
    <source>
        <dbReference type="EMBL" id="MCA6062417.1"/>
    </source>
</evidence>
<dbReference type="EMBL" id="JAEDAH010000009">
    <property type="protein sequence ID" value="MCA6062417.1"/>
    <property type="molecule type" value="Genomic_DNA"/>
</dbReference>
<dbReference type="RefSeq" id="WP_225671401.1">
    <property type="nucleotide sequence ID" value="NZ_JAEDAH010000009.1"/>
</dbReference>
<keyword evidence="1" id="KW-0472">Membrane</keyword>
<evidence type="ECO:0000313" key="3">
    <source>
        <dbReference type="Proteomes" id="UP000714380"/>
    </source>
</evidence>
<keyword evidence="3" id="KW-1185">Reference proteome</keyword>
<reference evidence="2 3" key="1">
    <citation type="submission" date="2020-12" db="EMBL/GenBank/DDBJ databases">
        <title>Novel Thalassolituus-related marine hydrocarbonoclastic bacteria mediated algae-derived hydrocarbons mineralization in twilight zone of the northern South China Sea.</title>
        <authorList>
            <person name="Dong C."/>
        </authorList>
    </citation>
    <scope>NUCLEOTIDE SEQUENCE [LARGE SCALE GENOMIC DNA]</scope>
    <source>
        <strain evidence="2 3">IMCC1826</strain>
    </source>
</reference>
<sequence length="258" mass="28890">MLHGLSRTALNIIIIVCLLLISWIHLSQKDIENEPLEPLQLPSLNSGEWTYWTNNEGVSVLLRAGGNTDGGWLLLRGQQKSQPLFLPASNWADALRPQLASLPGKEEAAAVVISGPWPVSEQQAMAALVIQQQQLHGGNGSRQHWDSCLRQHSAGALWLADQLSLPWYKLAQLTRSQAETLSPPARTEWADWRLQRSRELRRQWQDEQGLIDIQADLAYHRLPDGTYQALYQSLADAQKTEVTEAMHCLPSQQGSPNE</sequence>
<protein>
    <submittedName>
        <fullName evidence="2">Uncharacterized protein</fullName>
    </submittedName>
</protein>